<accession>A0A6A6IS61</accession>
<dbReference type="EMBL" id="ML987191">
    <property type="protein sequence ID" value="KAF2252977.1"/>
    <property type="molecule type" value="Genomic_DNA"/>
</dbReference>
<dbReference type="RefSeq" id="XP_033687981.1">
    <property type="nucleotide sequence ID" value="XM_033832789.1"/>
</dbReference>
<sequence>MRIPACYAPLQVDPKIDFPSLYEELVGTFPKPEPVVTIANTDTARNLPRPRQYFAYFSPAQWRRSQEIYEQYKGLYDNGQMRTYADDGWKVFVYTTPYDEEPLSIWVGAKPLQLVAQRQRRQRIRSLNIPDSTKSPLSEELVEAATIKPFKIEKFDWRKLDINLDILSQSEHSSHFKGITLYSSGN</sequence>
<dbReference type="AlphaFoldDB" id="A0A6A6IS61"/>
<dbReference type="OrthoDB" id="3786541at2759"/>
<keyword evidence="2" id="KW-1185">Reference proteome</keyword>
<proteinExistence type="predicted"/>
<protein>
    <submittedName>
        <fullName evidence="1">Uncharacterized protein</fullName>
    </submittedName>
</protein>
<dbReference type="GeneID" id="54586119"/>
<evidence type="ECO:0000313" key="2">
    <source>
        <dbReference type="Proteomes" id="UP000800094"/>
    </source>
</evidence>
<evidence type="ECO:0000313" key="1">
    <source>
        <dbReference type="EMBL" id="KAF2252977.1"/>
    </source>
</evidence>
<organism evidence="1 2">
    <name type="scientific">Trematosphaeria pertusa</name>
    <dbReference type="NCBI Taxonomy" id="390896"/>
    <lineage>
        <taxon>Eukaryota</taxon>
        <taxon>Fungi</taxon>
        <taxon>Dikarya</taxon>
        <taxon>Ascomycota</taxon>
        <taxon>Pezizomycotina</taxon>
        <taxon>Dothideomycetes</taxon>
        <taxon>Pleosporomycetidae</taxon>
        <taxon>Pleosporales</taxon>
        <taxon>Massarineae</taxon>
        <taxon>Trematosphaeriaceae</taxon>
        <taxon>Trematosphaeria</taxon>
    </lineage>
</organism>
<reference evidence="1" key="1">
    <citation type="journal article" date="2020" name="Stud. Mycol.">
        <title>101 Dothideomycetes genomes: a test case for predicting lifestyles and emergence of pathogens.</title>
        <authorList>
            <person name="Haridas S."/>
            <person name="Albert R."/>
            <person name="Binder M."/>
            <person name="Bloem J."/>
            <person name="Labutti K."/>
            <person name="Salamov A."/>
            <person name="Andreopoulos B."/>
            <person name="Baker S."/>
            <person name="Barry K."/>
            <person name="Bills G."/>
            <person name="Bluhm B."/>
            <person name="Cannon C."/>
            <person name="Castanera R."/>
            <person name="Culley D."/>
            <person name="Daum C."/>
            <person name="Ezra D."/>
            <person name="Gonzalez J."/>
            <person name="Henrissat B."/>
            <person name="Kuo A."/>
            <person name="Liang C."/>
            <person name="Lipzen A."/>
            <person name="Lutzoni F."/>
            <person name="Magnuson J."/>
            <person name="Mondo S."/>
            <person name="Nolan M."/>
            <person name="Ohm R."/>
            <person name="Pangilinan J."/>
            <person name="Park H.-J."/>
            <person name="Ramirez L."/>
            <person name="Alfaro M."/>
            <person name="Sun H."/>
            <person name="Tritt A."/>
            <person name="Yoshinaga Y."/>
            <person name="Zwiers L.-H."/>
            <person name="Turgeon B."/>
            <person name="Goodwin S."/>
            <person name="Spatafora J."/>
            <person name="Crous P."/>
            <person name="Grigoriev I."/>
        </authorList>
    </citation>
    <scope>NUCLEOTIDE SEQUENCE</scope>
    <source>
        <strain evidence="1">CBS 122368</strain>
    </source>
</reference>
<gene>
    <name evidence="1" type="ORF">BU26DRAFT_560324</name>
</gene>
<dbReference type="Proteomes" id="UP000800094">
    <property type="component" value="Unassembled WGS sequence"/>
</dbReference>
<name>A0A6A6IS61_9PLEO</name>